<dbReference type="EMBL" id="CP071448">
    <property type="protein sequence ID" value="QSW89587.1"/>
    <property type="molecule type" value="Genomic_DNA"/>
</dbReference>
<evidence type="ECO:0000313" key="3">
    <source>
        <dbReference type="Proteomes" id="UP000663440"/>
    </source>
</evidence>
<sequence length="378" mass="44825">MKELVKEKLQIIEDVWNEFIWDNKFCRNQINFSPDAESNYFGDILGYFQDTFDIIYEKKNSAVHAENFASHISFLQAIYVQQDFIEEMLILFKTGKVKGDLKEDPNYALNREIRNELVGHPFRKIGDRVLSTTVFGYERSPDTIAYLRYHSDNDFKCEIIKVKIENILERHTAFLEFYFDLIIKNLKLTAGRYRDELEEVKKKIEEVSFQSLIKILLQKMKPFLENTTLYDEKSILEIYEKRDQHERYAAVYDSFLRDLKKRIIQLQEYSTSVFSPAVFSDDHIELPLFDDEGNFIPMPKNVVVKAAKANESCHYELSKLSEKNHRNPMSFEHFSSCIKAKCSDTTVSDELDRMNDYLYNDLEYFCSYKLIKRILKQD</sequence>
<gene>
    <name evidence="2" type="ORF">J0383_01925</name>
</gene>
<name>A0ABX7QF67_9FLAO</name>
<keyword evidence="3" id="KW-1185">Reference proteome</keyword>
<feature type="coiled-coil region" evidence="1">
    <location>
        <begin position="183"/>
        <end position="210"/>
    </location>
</feature>
<evidence type="ECO:0000313" key="2">
    <source>
        <dbReference type="EMBL" id="QSW89587.1"/>
    </source>
</evidence>
<proteinExistence type="predicted"/>
<organism evidence="2 3">
    <name type="scientific">Flavobacterium endoglycinae</name>
    <dbReference type="NCBI Taxonomy" id="2816357"/>
    <lineage>
        <taxon>Bacteria</taxon>
        <taxon>Pseudomonadati</taxon>
        <taxon>Bacteroidota</taxon>
        <taxon>Flavobacteriia</taxon>
        <taxon>Flavobacteriales</taxon>
        <taxon>Flavobacteriaceae</taxon>
        <taxon>Flavobacterium</taxon>
    </lineage>
</organism>
<keyword evidence="1" id="KW-0175">Coiled coil</keyword>
<evidence type="ECO:0000256" key="1">
    <source>
        <dbReference type="SAM" id="Coils"/>
    </source>
</evidence>
<reference evidence="2 3" key="1">
    <citation type="submission" date="2021-03" db="EMBL/GenBank/DDBJ databases">
        <title>Flavobacterium kribbensis sp. nov, an endophytic bacteria, isolated from soybean.</title>
        <authorList>
            <person name="Lee J."/>
            <person name="Seo J."/>
        </authorList>
    </citation>
    <scope>NUCLEOTIDE SEQUENCE [LARGE SCALE GENOMIC DNA]</scope>
    <source>
        <strain evidence="2 3">BB8</strain>
    </source>
</reference>
<accession>A0ABX7QF67</accession>
<dbReference type="RefSeq" id="WP_207296774.1">
    <property type="nucleotide sequence ID" value="NZ_CP071448.1"/>
</dbReference>
<protein>
    <submittedName>
        <fullName evidence="2">Uncharacterized protein</fullName>
    </submittedName>
</protein>
<dbReference type="Proteomes" id="UP000663440">
    <property type="component" value="Chromosome"/>
</dbReference>